<feature type="compositionally biased region" description="Polar residues" evidence="1">
    <location>
        <begin position="136"/>
        <end position="149"/>
    </location>
</feature>
<dbReference type="InterPro" id="IPR011989">
    <property type="entry name" value="ARM-like"/>
</dbReference>
<evidence type="ECO:0000259" key="2">
    <source>
        <dbReference type="Pfam" id="PF18382"/>
    </source>
</evidence>
<dbReference type="GO" id="GO:0005737">
    <property type="term" value="C:cytoplasm"/>
    <property type="evidence" value="ECO:0007669"/>
    <property type="project" value="TreeGrafter"/>
</dbReference>
<dbReference type="Gene3D" id="1.25.10.10">
    <property type="entry name" value="Leucine-rich Repeat Variant"/>
    <property type="match status" value="1"/>
</dbReference>
<dbReference type="EMBL" id="WIXP02000013">
    <property type="protein sequence ID" value="KAF6200726.1"/>
    <property type="molecule type" value="Genomic_DNA"/>
</dbReference>
<dbReference type="OrthoDB" id="9806920at2759"/>
<dbReference type="Proteomes" id="UP000466442">
    <property type="component" value="Unassembled WGS sequence"/>
</dbReference>
<dbReference type="GO" id="GO:0005856">
    <property type="term" value="C:cytoskeleton"/>
    <property type="evidence" value="ECO:0007669"/>
    <property type="project" value="TreeGrafter"/>
</dbReference>
<dbReference type="InterPro" id="IPR041387">
    <property type="entry name" value="FHOD1_GBD_N"/>
</dbReference>
<dbReference type="PANTHER" id="PTHR45920">
    <property type="entry name" value="FORMIN HOMOLOGY 2 DOMAIN CONTAINING, ISOFORM I"/>
    <property type="match status" value="1"/>
</dbReference>
<dbReference type="AlphaFoldDB" id="A0A8S9WY46"/>
<organism evidence="3 4">
    <name type="scientific">Apolygus lucorum</name>
    <name type="common">Small green plant bug</name>
    <name type="synonym">Lygocoris lucorum</name>
    <dbReference type="NCBI Taxonomy" id="248454"/>
    <lineage>
        <taxon>Eukaryota</taxon>
        <taxon>Metazoa</taxon>
        <taxon>Ecdysozoa</taxon>
        <taxon>Arthropoda</taxon>
        <taxon>Hexapoda</taxon>
        <taxon>Insecta</taxon>
        <taxon>Pterygota</taxon>
        <taxon>Neoptera</taxon>
        <taxon>Paraneoptera</taxon>
        <taxon>Hemiptera</taxon>
        <taxon>Heteroptera</taxon>
        <taxon>Panheteroptera</taxon>
        <taxon>Cimicomorpha</taxon>
        <taxon>Miridae</taxon>
        <taxon>Mirini</taxon>
        <taxon>Apolygus</taxon>
    </lineage>
</organism>
<evidence type="ECO:0000313" key="3">
    <source>
        <dbReference type="EMBL" id="KAF6200726.1"/>
    </source>
</evidence>
<sequence length="155" mass="18078">MALTCRVQYLNDRDPFECSSFLPEPPRPPVHTFSTTLPLINQIAAVHKLLKAPHRLDDTALQLYKDGDYGPYLDLDASINEQQEEFESFNSHHFAVTGRRKVCLKEEKEKKMTDEWRERARERFHTSLKRDHLLREQTTQKGRTTNGNSELLPIS</sequence>
<keyword evidence="4" id="KW-1185">Reference proteome</keyword>
<dbReference type="GO" id="GO:0030866">
    <property type="term" value="P:cortical actin cytoskeleton organization"/>
    <property type="evidence" value="ECO:0007669"/>
    <property type="project" value="TreeGrafter"/>
</dbReference>
<evidence type="ECO:0000256" key="1">
    <source>
        <dbReference type="SAM" id="MobiDB-lite"/>
    </source>
</evidence>
<proteinExistence type="predicted"/>
<comment type="caution">
    <text evidence="3">The sequence shown here is derived from an EMBL/GenBank/DDBJ whole genome shotgun (WGS) entry which is preliminary data.</text>
</comment>
<protein>
    <recommendedName>
        <fullName evidence="2">FHOD1 N-terminal GTPase-binding domain-containing protein</fullName>
    </recommendedName>
</protein>
<name>A0A8S9WY46_APOLU</name>
<accession>A0A8S9WY46</accession>
<reference evidence="3" key="1">
    <citation type="journal article" date="2021" name="Mol. Ecol. Resour.">
        <title>Apolygus lucorum genome provides insights into omnivorousness and mesophyll feeding.</title>
        <authorList>
            <person name="Liu Y."/>
            <person name="Liu H."/>
            <person name="Wang H."/>
            <person name="Huang T."/>
            <person name="Liu B."/>
            <person name="Yang B."/>
            <person name="Yin L."/>
            <person name="Li B."/>
            <person name="Zhang Y."/>
            <person name="Zhang S."/>
            <person name="Jiang F."/>
            <person name="Zhang X."/>
            <person name="Ren Y."/>
            <person name="Wang B."/>
            <person name="Wang S."/>
            <person name="Lu Y."/>
            <person name="Wu K."/>
            <person name="Fan W."/>
            <person name="Wang G."/>
        </authorList>
    </citation>
    <scope>NUCLEOTIDE SEQUENCE</scope>
    <source>
        <strain evidence="3">12Hb</strain>
    </source>
</reference>
<feature type="region of interest" description="Disordered" evidence="1">
    <location>
        <begin position="127"/>
        <end position="155"/>
    </location>
</feature>
<dbReference type="Pfam" id="PF18382">
    <property type="entry name" value="Formin_GBD_N"/>
    <property type="match status" value="1"/>
</dbReference>
<evidence type="ECO:0000313" key="4">
    <source>
        <dbReference type="Proteomes" id="UP000466442"/>
    </source>
</evidence>
<dbReference type="PANTHER" id="PTHR45920:SF4">
    <property type="entry name" value="FORMIN HOMOLOGY 2 DOMAIN CONTAINING, ISOFORM I"/>
    <property type="match status" value="1"/>
</dbReference>
<feature type="domain" description="FHOD1 N-terminal GTPase-binding" evidence="2">
    <location>
        <begin position="4"/>
        <end position="91"/>
    </location>
</feature>
<gene>
    <name evidence="3" type="ORF">GE061_005170</name>
</gene>
<dbReference type="GO" id="GO:0051015">
    <property type="term" value="F:actin filament binding"/>
    <property type="evidence" value="ECO:0007669"/>
    <property type="project" value="TreeGrafter"/>
</dbReference>